<dbReference type="AlphaFoldDB" id="A0AAD5XQ98"/>
<reference evidence="11" key="1">
    <citation type="submission" date="2020-05" db="EMBL/GenBank/DDBJ databases">
        <title>Phylogenomic resolution of chytrid fungi.</title>
        <authorList>
            <person name="Stajich J.E."/>
            <person name="Amses K."/>
            <person name="Simmons R."/>
            <person name="Seto K."/>
            <person name="Myers J."/>
            <person name="Bonds A."/>
            <person name="Quandt C.A."/>
            <person name="Barry K."/>
            <person name="Liu P."/>
            <person name="Grigoriev I."/>
            <person name="Longcore J.E."/>
            <person name="James T.Y."/>
        </authorList>
    </citation>
    <scope>NUCLEOTIDE SEQUENCE</scope>
    <source>
        <strain evidence="11">JEL0379</strain>
    </source>
</reference>
<evidence type="ECO:0000256" key="5">
    <source>
        <dbReference type="ARBA" id="ARBA00022692"/>
    </source>
</evidence>
<proteinExistence type="inferred from homology"/>
<keyword evidence="7" id="KW-1133">Transmembrane helix</keyword>
<evidence type="ECO:0000256" key="9">
    <source>
        <dbReference type="ARBA" id="ARBA00023136"/>
    </source>
</evidence>
<accession>A0AAD5XQ98</accession>
<sequence>MVRRPLIRLLVVVVAAVFTALLFLTTPLRGLVNSKYSEWQKRPRFINACNHPPTSAVQAYRERLPHVQRRTFMRDFGTPTCEWSLPYTDAPSSVLLGVVTSVSKFSKRKLIRNTYARDARDSTRVIFVVGKQNWESEMGQALAAESRMHGDIMELDIDENGDLGKTHAFYLAVNKVFWACRFTYVAKVDDDVWFHLPHLEARLDKLVDHAVTEGVYYGALLSWKPDFHYMAGMITALSWNIVEWITKDPFSEHNAWGPEDVKTGEWVQRYGQQRAEALGNSKHPFHTNPVTCPSGKGYPHYECEPRESMWDGNDGRLTQFKHETVVGVHRMKEDQLFCDADALLGPR</sequence>
<keyword evidence="6" id="KW-0735">Signal-anchor</keyword>
<evidence type="ECO:0000256" key="1">
    <source>
        <dbReference type="ARBA" id="ARBA00004323"/>
    </source>
</evidence>
<dbReference type="InterPro" id="IPR002659">
    <property type="entry name" value="Glyco_trans_31"/>
</dbReference>
<evidence type="ECO:0000256" key="3">
    <source>
        <dbReference type="ARBA" id="ARBA00022676"/>
    </source>
</evidence>
<dbReference type="EMBL" id="JADGJQ010000028">
    <property type="protein sequence ID" value="KAJ3178179.1"/>
    <property type="molecule type" value="Genomic_DNA"/>
</dbReference>
<protein>
    <recommendedName>
        <fullName evidence="10">Hexosyltransferase</fullName>
        <ecNumber evidence="10">2.4.1.-</ecNumber>
    </recommendedName>
</protein>
<dbReference type="Proteomes" id="UP001212152">
    <property type="component" value="Unassembled WGS sequence"/>
</dbReference>
<dbReference type="GO" id="GO:0016758">
    <property type="term" value="F:hexosyltransferase activity"/>
    <property type="evidence" value="ECO:0007669"/>
    <property type="project" value="InterPro"/>
</dbReference>
<evidence type="ECO:0000256" key="6">
    <source>
        <dbReference type="ARBA" id="ARBA00022968"/>
    </source>
</evidence>
<keyword evidence="4" id="KW-0808">Transferase</keyword>
<dbReference type="GO" id="GO:0000139">
    <property type="term" value="C:Golgi membrane"/>
    <property type="evidence" value="ECO:0007669"/>
    <property type="project" value="UniProtKB-SubCell"/>
</dbReference>
<dbReference type="Pfam" id="PF01762">
    <property type="entry name" value="Galactosyl_T"/>
    <property type="match status" value="1"/>
</dbReference>
<evidence type="ECO:0000256" key="2">
    <source>
        <dbReference type="ARBA" id="ARBA00008661"/>
    </source>
</evidence>
<name>A0AAD5XQ98_9FUNG</name>
<keyword evidence="3 10" id="KW-0328">Glycosyltransferase</keyword>
<evidence type="ECO:0000256" key="7">
    <source>
        <dbReference type="ARBA" id="ARBA00022989"/>
    </source>
</evidence>
<evidence type="ECO:0000256" key="8">
    <source>
        <dbReference type="ARBA" id="ARBA00023034"/>
    </source>
</evidence>
<keyword evidence="12" id="KW-1185">Reference proteome</keyword>
<dbReference type="Gene3D" id="3.90.550.50">
    <property type="match status" value="1"/>
</dbReference>
<dbReference type="PANTHER" id="PTHR11214">
    <property type="entry name" value="BETA-1,3-N-ACETYLGLUCOSAMINYLTRANSFERASE"/>
    <property type="match status" value="1"/>
</dbReference>
<keyword evidence="8 10" id="KW-0333">Golgi apparatus</keyword>
<evidence type="ECO:0000313" key="12">
    <source>
        <dbReference type="Proteomes" id="UP001212152"/>
    </source>
</evidence>
<keyword evidence="5" id="KW-0812">Transmembrane</keyword>
<dbReference type="EC" id="2.4.1.-" evidence="10"/>
<keyword evidence="9" id="KW-0472">Membrane</keyword>
<comment type="caution">
    <text evidence="11">The sequence shown here is derived from an EMBL/GenBank/DDBJ whole genome shotgun (WGS) entry which is preliminary data.</text>
</comment>
<comment type="similarity">
    <text evidence="2 10">Belongs to the glycosyltransferase 31 family.</text>
</comment>
<comment type="subcellular location">
    <subcellularLocation>
        <location evidence="1 10">Golgi apparatus membrane</location>
        <topology evidence="1 10">Single-pass type II membrane protein</topology>
    </subcellularLocation>
</comment>
<evidence type="ECO:0000256" key="4">
    <source>
        <dbReference type="ARBA" id="ARBA00022679"/>
    </source>
</evidence>
<gene>
    <name evidence="11" type="ORF">HDU87_003731</name>
</gene>
<evidence type="ECO:0000313" key="11">
    <source>
        <dbReference type="EMBL" id="KAJ3178179.1"/>
    </source>
</evidence>
<evidence type="ECO:0000256" key="10">
    <source>
        <dbReference type="RuleBase" id="RU363063"/>
    </source>
</evidence>
<organism evidence="11 12">
    <name type="scientific">Geranomyces variabilis</name>
    <dbReference type="NCBI Taxonomy" id="109894"/>
    <lineage>
        <taxon>Eukaryota</taxon>
        <taxon>Fungi</taxon>
        <taxon>Fungi incertae sedis</taxon>
        <taxon>Chytridiomycota</taxon>
        <taxon>Chytridiomycota incertae sedis</taxon>
        <taxon>Chytridiomycetes</taxon>
        <taxon>Spizellomycetales</taxon>
        <taxon>Powellomycetaceae</taxon>
        <taxon>Geranomyces</taxon>
    </lineage>
</organism>
<dbReference type="PANTHER" id="PTHR11214:SF351">
    <property type="entry name" value="BETA-1,3-GALACTOSYLTRANSFERASE PVG3"/>
    <property type="match status" value="1"/>
</dbReference>